<feature type="compositionally biased region" description="Polar residues" evidence="1">
    <location>
        <begin position="146"/>
        <end position="155"/>
    </location>
</feature>
<accession>A0ABD1LHZ8</accession>
<dbReference type="AlphaFoldDB" id="A0ABD1LHZ8"/>
<gene>
    <name evidence="2" type="ORF">Fmac_027481</name>
</gene>
<feature type="region of interest" description="Disordered" evidence="1">
    <location>
        <begin position="226"/>
        <end position="265"/>
    </location>
</feature>
<evidence type="ECO:0000256" key="1">
    <source>
        <dbReference type="SAM" id="MobiDB-lite"/>
    </source>
</evidence>
<comment type="caution">
    <text evidence="2">The sequence shown here is derived from an EMBL/GenBank/DDBJ whole genome shotgun (WGS) entry which is preliminary data.</text>
</comment>
<dbReference type="EMBL" id="JBGMDY010000009">
    <property type="protein sequence ID" value="KAL2323102.1"/>
    <property type="molecule type" value="Genomic_DNA"/>
</dbReference>
<feature type="region of interest" description="Disordered" evidence="1">
    <location>
        <begin position="144"/>
        <end position="167"/>
    </location>
</feature>
<proteinExistence type="predicted"/>
<organism evidence="2 3">
    <name type="scientific">Flemingia macrophylla</name>
    <dbReference type="NCBI Taxonomy" id="520843"/>
    <lineage>
        <taxon>Eukaryota</taxon>
        <taxon>Viridiplantae</taxon>
        <taxon>Streptophyta</taxon>
        <taxon>Embryophyta</taxon>
        <taxon>Tracheophyta</taxon>
        <taxon>Spermatophyta</taxon>
        <taxon>Magnoliopsida</taxon>
        <taxon>eudicotyledons</taxon>
        <taxon>Gunneridae</taxon>
        <taxon>Pentapetalae</taxon>
        <taxon>rosids</taxon>
        <taxon>fabids</taxon>
        <taxon>Fabales</taxon>
        <taxon>Fabaceae</taxon>
        <taxon>Papilionoideae</taxon>
        <taxon>50 kb inversion clade</taxon>
        <taxon>NPAAA clade</taxon>
        <taxon>indigoferoid/millettioid clade</taxon>
        <taxon>Phaseoleae</taxon>
        <taxon>Flemingia</taxon>
    </lineage>
</organism>
<feature type="compositionally biased region" description="Basic and acidic residues" evidence="1">
    <location>
        <begin position="226"/>
        <end position="241"/>
    </location>
</feature>
<evidence type="ECO:0000313" key="2">
    <source>
        <dbReference type="EMBL" id="KAL2323102.1"/>
    </source>
</evidence>
<keyword evidence="3" id="KW-1185">Reference proteome</keyword>
<name>A0ABD1LHZ8_9FABA</name>
<sequence length="265" mass="30462">MEYLTSLLSFAMFLTKFRDITYNTIQRLQPQTLCQNSSKAKLMTIILGFDQQGELANLYELQVDPSNQCENQNLFFCEPLMGVANAVLASVLWYQAKSTDLKSKKSITSFYSLIWKTNWTTQSQLVVLHQAFIAFHEQPDHVHPSMLSSFSNSQSKHQRDQRKKEVTFDTRETLEDRREQWSKRGSENQDCLENGQDFSTRLFLLGGLKNDNGDQAITVVATVRSDDSGEQRNANDSDGKHRWWWQTEKQQSKCMPTTVTPDGPS</sequence>
<evidence type="ECO:0000313" key="3">
    <source>
        <dbReference type="Proteomes" id="UP001603857"/>
    </source>
</evidence>
<reference evidence="2 3" key="1">
    <citation type="submission" date="2024-08" db="EMBL/GenBank/DDBJ databases">
        <title>Insights into the chromosomal genome structure of Flemingia macrophylla.</title>
        <authorList>
            <person name="Ding Y."/>
            <person name="Zhao Y."/>
            <person name="Bi W."/>
            <person name="Wu M."/>
            <person name="Zhao G."/>
            <person name="Gong Y."/>
            <person name="Li W."/>
            <person name="Zhang P."/>
        </authorList>
    </citation>
    <scope>NUCLEOTIDE SEQUENCE [LARGE SCALE GENOMIC DNA]</scope>
    <source>
        <strain evidence="2">DYQJB</strain>
        <tissue evidence="2">Leaf</tissue>
    </source>
</reference>
<protein>
    <submittedName>
        <fullName evidence="2">Uncharacterized protein</fullName>
    </submittedName>
</protein>
<feature type="compositionally biased region" description="Polar residues" evidence="1">
    <location>
        <begin position="247"/>
        <end position="265"/>
    </location>
</feature>
<dbReference type="Proteomes" id="UP001603857">
    <property type="component" value="Unassembled WGS sequence"/>
</dbReference>